<dbReference type="SUPFAM" id="SSF141673">
    <property type="entry name" value="MOSC N-terminal domain-like"/>
    <property type="match status" value="1"/>
</dbReference>
<dbReference type="PANTHER" id="PTHR14237:SF19">
    <property type="entry name" value="MITOCHONDRIAL AMIDOXIME REDUCING COMPONENT 1"/>
    <property type="match status" value="1"/>
</dbReference>
<dbReference type="GO" id="GO:0030170">
    <property type="term" value="F:pyridoxal phosphate binding"/>
    <property type="evidence" value="ECO:0007669"/>
    <property type="project" value="InterPro"/>
</dbReference>
<evidence type="ECO:0000313" key="4">
    <source>
        <dbReference type="Proteomes" id="UP000275267"/>
    </source>
</evidence>
<dbReference type="OrthoDB" id="17255at2759"/>
<keyword evidence="4" id="KW-1185">Reference proteome</keyword>
<name>A0A3L6T8U2_PANMI</name>
<dbReference type="SUPFAM" id="SSF50800">
    <property type="entry name" value="PK beta-barrel domain-like"/>
    <property type="match status" value="1"/>
</dbReference>
<dbReference type="STRING" id="4540.A0A3L6T8U2"/>
<proteinExistence type="predicted"/>
<evidence type="ECO:0000256" key="1">
    <source>
        <dbReference type="SAM" id="MobiDB-lite"/>
    </source>
</evidence>
<evidence type="ECO:0000313" key="3">
    <source>
        <dbReference type="EMBL" id="RLN33898.1"/>
    </source>
</evidence>
<dbReference type="GO" id="GO:0032787">
    <property type="term" value="P:monocarboxylic acid metabolic process"/>
    <property type="evidence" value="ECO:0007669"/>
    <property type="project" value="UniProtKB-ARBA"/>
</dbReference>
<feature type="compositionally biased region" description="Low complexity" evidence="1">
    <location>
        <begin position="23"/>
        <end position="36"/>
    </location>
</feature>
<protein>
    <recommendedName>
        <fullName evidence="2">MOSC domain-containing protein</fullName>
    </recommendedName>
</protein>
<dbReference type="Pfam" id="PF03473">
    <property type="entry name" value="MOSC"/>
    <property type="match status" value="1"/>
</dbReference>
<dbReference type="PROSITE" id="PS51340">
    <property type="entry name" value="MOSC"/>
    <property type="match status" value="1"/>
</dbReference>
<dbReference type="InterPro" id="IPR011037">
    <property type="entry name" value="Pyrv_Knase-like_insert_dom_sf"/>
</dbReference>
<dbReference type="InterPro" id="IPR005303">
    <property type="entry name" value="MOCOS_middle"/>
</dbReference>
<sequence>MPPCHRAADVGRIRGTRRHRASTESAPAPSPISAPITSLPSTVHKHHVLSSFLSSLLGGGGGGDGEPAATVKSILIYPIKSCRGIAVSQAPITATGFRWDRRRLVVNAKGRAYTQRVEPKLALVQVELPPEAFTEDWQPTADDHMAETRPTDPDYAQGYKIMFTDCFPFLIASQGSLDALNEILKEPVPMNHFRPNILVDGCQPYSEDLWKTIKINNLTFQGVKLCNRCKVPTIDQDNGISGTEPTETLLTFGSDEVLRPSHKNKRQVYFGQNLVCKESLSGNSKGKIIKVGDPVYVLQAFTSSNEAPA</sequence>
<gene>
    <name evidence="3" type="ORF">C2845_PM03G06300</name>
</gene>
<dbReference type="Pfam" id="PF03476">
    <property type="entry name" value="MOSC_N"/>
    <property type="match status" value="1"/>
</dbReference>
<feature type="compositionally biased region" description="Basic and acidic residues" evidence="1">
    <location>
        <begin position="1"/>
        <end position="12"/>
    </location>
</feature>
<dbReference type="InterPro" id="IPR005302">
    <property type="entry name" value="MoCF_Sase_C"/>
</dbReference>
<organism evidence="3 4">
    <name type="scientific">Panicum miliaceum</name>
    <name type="common">Proso millet</name>
    <name type="synonym">Broomcorn millet</name>
    <dbReference type="NCBI Taxonomy" id="4540"/>
    <lineage>
        <taxon>Eukaryota</taxon>
        <taxon>Viridiplantae</taxon>
        <taxon>Streptophyta</taxon>
        <taxon>Embryophyta</taxon>
        <taxon>Tracheophyta</taxon>
        <taxon>Spermatophyta</taxon>
        <taxon>Magnoliopsida</taxon>
        <taxon>Liliopsida</taxon>
        <taxon>Poales</taxon>
        <taxon>Poaceae</taxon>
        <taxon>PACMAD clade</taxon>
        <taxon>Panicoideae</taxon>
        <taxon>Panicodae</taxon>
        <taxon>Paniceae</taxon>
        <taxon>Panicinae</taxon>
        <taxon>Panicum</taxon>
        <taxon>Panicum sect. Panicum</taxon>
    </lineage>
</organism>
<comment type="caution">
    <text evidence="3">The sequence shown here is derived from an EMBL/GenBank/DDBJ whole genome shotgun (WGS) entry which is preliminary data.</text>
</comment>
<dbReference type="AlphaFoldDB" id="A0A3L6T8U2"/>
<reference evidence="4" key="1">
    <citation type="journal article" date="2019" name="Nat. Commun.">
        <title>The genome of broomcorn millet.</title>
        <authorList>
            <person name="Zou C."/>
            <person name="Miki D."/>
            <person name="Li D."/>
            <person name="Tang Q."/>
            <person name="Xiao L."/>
            <person name="Rajput S."/>
            <person name="Deng P."/>
            <person name="Jia W."/>
            <person name="Huang R."/>
            <person name="Zhang M."/>
            <person name="Sun Y."/>
            <person name="Hu J."/>
            <person name="Fu X."/>
            <person name="Schnable P.S."/>
            <person name="Li F."/>
            <person name="Zhang H."/>
            <person name="Feng B."/>
            <person name="Zhu X."/>
            <person name="Liu R."/>
            <person name="Schnable J.C."/>
            <person name="Zhu J.-K."/>
            <person name="Zhang H."/>
        </authorList>
    </citation>
    <scope>NUCLEOTIDE SEQUENCE [LARGE SCALE GENOMIC DNA]</scope>
</reference>
<dbReference type="GO" id="GO:0030151">
    <property type="term" value="F:molybdenum ion binding"/>
    <property type="evidence" value="ECO:0007669"/>
    <property type="project" value="InterPro"/>
</dbReference>
<evidence type="ECO:0000259" key="2">
    <source>
        <dbReference type="PROSITE" id="PS51340"/>
    </source>
</evidence>
<accession>A0A3L6T8U2</accession>
<feature type="domain" description="MOSC" evidence="2">
    <location>
        <begin position="138"/>
        <end position="298"/>
    </location>
</feature>
<feature type="region of interest" description="Disordered" evidence="1">
    <location>
        <begin position="1"/>
        <end position="36"/>
    </location>
</feature>
<dbReference type="GO" id="GO:0003824">
    <property type="term" value="F:catalytic activity"/>
    <property type="evidence" value="ECO:0007669"/>
    <property type="project" value="InterPro"/>
</dbReference>
<dbReference type="EMBL" id="PQIB02000002">
    <property type="protein sequence ID" value="RLN33898.1"/>
    <property type="molecule type" value="Genomic_DNA"/>
</dbReference>
<dbReference type="Proteomes" id="UP000275267">
    <property type="component" value="Unassembled WGS sequence"/>
</dbReference>
<dbReference type="PANTHER" id="PTHR14237">
    <property type="entry name" value="MOLYBDOPTERIN COFACTOR SULFURASE MOSC"/>
    <property type="match status" value="1"/>
</dbReference>